<name>A0ABR7IX01_9FLAO</name>
<feature type="domain" description="OmpA-like" evidence="1">
    <location>
        <begin position="25"/>
        <end position="84"/>
    </location>
</feature>
<reference evidence="2 3" key="1">
    <citation type="submission" date="2020-08" db="EMBL/GenBank/DDBJ databases">
        <title>Description of novel Flavobacterium F-408 isolate.</title>
        <authorList>
            <person name="Saticioglu I.B."/>
            <person name="Duman M."/>
            <person name="Altun S."/>
        </authorList>
    </citation>
    <scope>NUCLEOTIDE SEQUENCE [LARGE SCALE GENOMIC DNA]</scope>
    <source>
        <strain evidence="2 3">F-408</strain>
    </source>
</reference>
<sequence length="257" mass="29777">MKSVLVSLFFIFFLNSFSQKKFTLFFETNSSELNKTELDKFNNFVKTKDLKILKVIGFCDLRSSNQYNDSLALARASFIASLLRLATFNTVFEVKSKGENFNQLKNLDLNRKVEIHFKIEKQAAIKITKDNELADVVKKSKIGDKLVLKNLSFYDRTDILYPESYKIREELLQVLKDNPKLKIEIQGHICCTPGKDDEEIALKRCVGTVEYLVINGIDKSRLSYKSFDAKQPIYPIPEKNEEQRKANRRVEILIVDK</sequence>
<evidence type="ECO:0000313" key="2">
    <source>
        <dbReference type="EMBL" id="MBC5834295.1"/>
    </source>
</evidence>
<dbReference type="PANTHER" id="PTHR30329">
    <property type="entry name" value="STATOR ELEMENT OF FLAGELLAR MOTOR COMPLEX"/>
    <property type="match status" value="1"/>
</dbReference>
<dbReference type="InterPro" id="IPR050330">
    <property type="entry name" value="Bact_OuterMem_StrucFunc"/>
</dbReference>
<dbReference type="Gene3D" id="3.30.1330.60">
    <property type="entry name" value="OmpA-like domain"/>
    <property type="match status" value="2"/>
</dbReference>
<dbReference type="CDD" id="cd07185">
    <property type="entry name" value="OmpA_C-like"/>
    <property type="match status" value="1"/>
</dbReference>
<dbReference type="InterPro" id="IPR006665">
    <property type="entry name" value="OmpA-like"/>
</dbReference>
<dbReference type="SUPFAM" id="SSF103088">
    <property type="entry name" value="OmpA-like"/>
    <property type="match status" value="2"/>
</dbReference>
<gene>
    <name evidence="2" type="ORF">H8R27_05285</name>
</gene>
<dbReference type="InterPro" id="IPR036737">
    <property type="entry name" value="OmpA-like_sf"/>
</dbReference>
<dbReference type="PANTHER" id="PTHR30329:SF21">
    <property type="entry name" value="LIPOPROTEIN YIAD-RELATED"/>
    <property type="match status" value="1"/>
</dbReference>
<organism evidence="2 3">
    <name type="scientific">Flavobacterium bernardetii</name>
    <dbReference type="NCBI Taxonomy" id="2813823"/>
    <lineage>
        <taxon>Bacteria</taxon>
        <taxon>Pseudomonadati</taxon>
        <taxon>Bacteroidota</taxon>
        <taxon>Flavobacteriia</taxon>
        <taxon>Flavobacteriales</taxon>
        <taxon>Flavobacteriaceae</taxon>
        <taxon>Flavobacterium</taxon>
    </lineage>
</organism>
<comment type="caution">
    <text evidence="2">The sequence shown here is derived from an EMBL/GenBank/DDBJ whole genome shotgun (WGS) entry which is preliminary data.</text>
</comment>
<dbReference type="Pfam" id="PF00691">
    <property type="entry name" value="OmpA"/>
    <property type="match status" value="2"/>
</dbReference>
<dbReference type="EMBL" id="JACRUN010000002">
    <property type="protein sequence ID" value="MBC5834295.1"/>
    <property type="molecule type" value="Genomic_DNA"/>
</dbReference>
<feature type="domain" description="OmpA-like" evidence="1">
    <location>
        <begin position="153"/>
        <end position="242"/>
    </location>
</feature>
<keyword evidence="3" id="KW-1185">Reference proteome</keyword>
<evidence type="ECO:0000259" key="1">
    <source>
        <dbReference type="Pfam" id="PF00691"/>
    </source>
</evidence>
<proteinExistence type="predicted"/>
<accession>A0ABR7IX01</accession>
<evidence type="ECO:0000313" key="3">
    <source>
        <dbReference type="Proteomes" id="UP000605990"/>
    </source>
</evidence>
<dbReference type="RefSeq" id="WP_166126477.1">
    <property type="nucleotide sequence ID" value="NZ_JAANOQ010000003.1"/>
</dbReference>
<dbReference type="Proteomes" id="UP000605990">
    <property type="component" value="Unassembled WGS sequence"/>
</dbReference>
<protein>
    <submittedName>
        <fullName evidence="2">OmpA family protein</fullName>
    </submittedName>
</protein>